<evidence type="ECO:0000256" key="9">
    <source>
        <dbReference type="SAM" id="Coils"/>
    </source>
</evidence>
<keyword evidence="9" id="KW-0175">Coiled coil</keyword>
<dbReference type="PANTHER" id="PTHR12786">
    <property type="entry name" value="SPLICING FACTOR SF3A-RELATED"/>
    <property type="match status" value="1"/>
</dbReference>
<organism evidence="13 14">
    <name type="scientific">Eimeria maxima</name>
    <name type="common">Coccidian parasite</name>
    <dbReference type="NCBI Taxonomy" id="5804"/>
    <lineage>
        <taxon>Eukaryota</taxon>
        <taxon>Sar</taxon>
        <taxon>Alveolata</taxon>
        <taxon>Apicomplexa</taxon>
        <taxon>Conoidasida</taxon>
        <taxon>Coccidia</taxon>
        <taxon>Eucoccidiorida</taxon>
        <taxon>Eimeriorina</taxon>
        <taxon>Eimeriidae</taxon>
        <taxon>Eimeria</taxon>
    </lineage>
</organism>
<feature type="domain" description="SDE2/SF3A3 SAP" evidence="11">
    <location>
        <begin position="399"/>
        <end position="470"/>
    </location>
</feature>
<feature type="compositionally biased region" description="Acidic residues" evidence="10">
    <location>
        <begin position="254"/>
        <end position="266"/>
    </location>
</feature>
<evidence type="ECO:0000259" key="11">
    <source>
        <dbReference type="Pfam" id="PF13297"/>
    </source>
</evidence>
<sequence>MAGVNQEGASALEKLATSTCLKTSVCGLYVPGNFLHSFAAARAGIHAAEVAPQLRLLVQQEEVYSHTCLPLETILGAEAALAVAAYRGFAARAAIDSKATKIPPVAPLCTLWLLLRLPGGKGGFGALLKKQGRKKRANFSIDACRDLTGRRIRQAQVVTRIKEWMEKKRKEDALVAALTQGVQEKVPEAKPTVALDDAFLSEQLAQVSEMTSVVARGFKQQTQLRSKLEEEQRNRAVAPQNRALFSQLRDAVELDGEDEEWSETDADEVREVVEQASSTSCSRSSSSDSSSRVASRASANCGVSSNRAQRCASATSSKNASSSSSDASRSMQGPVRDNNPEKSVADSPKVDPAAAALMQQLEQMRLKASAEREKALQREAEAAAEAARAAALAEKAAAEAAEKVAREAQQLDVSRFNTAEELAKAVDAAVVKEKLRQLGWKCGGRPEERAARLLQLKTVDLSNVPKALLARPPSRTA</sequence>
<name>U6MJN0_EIMMA</name>
<evidence type="ECO:0000259" key="12">
    <source>
        <dbReference type="Pfam" id="PF22782"/>
    </source>
</evidence>
<dbReference type="GO" id="GO:0005634">
    <property type="term" value="C:nucleus"/>
    <property type="evidence" value="ECO:0007669"/>
    <property type="project" value="UniProtKB-SubCell"/>
</dbReference>
<comment type="subcellular location">
    <subcellularLocation>
        <location evidence="2">Cytoplasm</location>
    </subcellularLocation>
    <subcellularLocation>
        <location evidence="1">Nucleus</location>
    </subcellularLocation>
</comment>
<evidence type="ECO:0000313" key="14">
    <source>
        <dbReference type="Proteomes" id="UP000030763"/>
    </source>
</evidence>
<keyword evidence="4" id="KW-0963">Cytoplasm</keyword>
<evidence type="ECO:0000256" key="8">
    <source>
        <dbReference type="ARBA" id="ARBA00023306"/>
    </source>
</evidence>
<dbReference type="OrthoDB" id="547031at2759"/>
<protein>
    <submittedName>
        <fullName evidence="13">Uncharacterized protein</fullName>
    </submittedName>
</protein>
<dbReference type="PANTHER" id="PTHR12786:SF1">
    <property type="entry name" value="SPLICING REGULATOR SDE2"/>
    <property type="match status" value="1"/>
</dbReference>
<feature type="domain" description="SDE2-like" evidence="12">
    <location>
        <begin position="119"/>
        <end position="212"/>
    </location>
</feature>
<evidence type="ECO:0000256" key="3">
    <source>
        <dbReference type="ARBA" id="ARBA00008726"/>
    </source>
</evidence>
<feature type="compositionally biased region" description="Low complexity" evidence="10">
    <location>
        <begin position="312"/>
        <end position="330"/>
    </location>
</feature>
<keyword evidence="7" id="KW-0539">Nucleus</keyword>
<dbReference type="InterPro" id="IPR025086">
    <property type="entry name" value="SDE2/SF3A3_SAP"/>
</dbReference>
<evidence type="ECO:0000256" key="5">
    <source>
        <dbReference type="ARBA" id="ARBA00022664"/>
    </source>
</evidence>
<dbReference type="EMBL" id="HG722255">
    <property type="protein sequence ID" value="CDJ61860.1"/>
    <property type="molecule type" value="Genomic_DNA"/>
</dbReference>
<dbReference type="RefSeq" id="XP_013338510.1">
    <property type="nucleotide sequence ID" value="XM_013483056.1"/>
</dbReference>
<proteinExistence type="inferred from homology"/>
<reference evidence="13" key="2">
    <citation type="submission" date="2013-10" db="EMBL/GenBank/DDBJ databases">
        <authorList>
            <person name="Aslett M."/>
        </authorList>
    </citation>
    <scope>NUCLEOTIDE SEQUENCE [LARGE SCALE GENOMIC DNA]</scope>
    <source>
        <strain evidence="13">Weybridge</strain>
    </source>
</reference>
<feature type="coiled-coil region" evidence="9">
    <location>
        <begin position="354"/>
        <end position="403"/>
    </location>
</feature>
<feature type="compositionally biased region" description="Low complexity" evidence="10">
    <location>
        <begin position="276"/>
        <end position="299"/>
    </location>
</feature>
<dbReference type="GeneID" id="25335246"/>
<evidence type="ECO:0000256" key="7">
    <source>
        <dbReference type="ARBA" id="ARBA00023242"/>
    </source>
</evidence>
<keyword evidence="14" id="KW-1185">Reference proteome</keyword>
<comment type="similarity">
    <text evidence="3">Belongs to the SDE2 family.</text>
</comment>
<dbReference type="InterPro" id="IPR053822">
    <property type="entry name" value="SDE2-like_dom"/>
</dbReference>
<evidence type="ECO:0000256" key="6">
    <source>
        <dbReference type="ARBA" id="ARBA00023187"/>
    </source>
</evidence>
<dbReference type="InterPro" id="IPR051421">
    <property type="entry name" value="RNA_Proc_DNA_Dmg_Regulator"/>
</dbReference>
<evidence type="ECO:0000256" key="1">
    <source>
        <dbReference type="ARBA" id="ARBA00004123"/>
    </source>
</evidence>
<evidence type="ECO:0000313" key="13">
    <source>
        <dbReference type="EMBL" id="CDJ61860.1"/>
    </source>
</evidence>
<reference evidence="13" key="1">
    <citation type="submission" date="2013-10" db="EMBL/GenBank/DDBJ databases">
        <title>Genomic analysis of the causative agents of coccidiosis in chickens.</title>
        <authorList>
            <person name="Reid A.J."/>
            <person name="Blake D."/>
            <person name="Billington K."/>
            <person name="Browne H."/>
            <person name="Dunn M."/>
            <person name="Hung S."/>
            <person name="Kawahara F."/>
            <person name="Miranda-Saavedra D."/>
            <person name="Mourier T."/>
            <person name="Nagra H."/>
            <person name="Otto T.D."/>
            <person name="Rawlings N."/>
            <person name="Sanchez A."/>
            <person name="Sanders M."/>
            <person name="Subramaniam C."/>
            <person name="Tay Y."/>
            <person name="Dear P."/>
            <person name="Doerig C."/>
            <person name="Gruber A."/>
            <person name="Parkinson J."/>
            <person name="Shirley M."/>
            <person name="Wan K.L."/>
            <person name="Berriman M."/>
            <person name="Tomley F."/>
            <person name="Pain A."/>
        </authorList>
    </citation>
    <scope>NUCLEOTIDE SEQUENCE [LARGE SCALE GENOMIC DNA]</scope>
    <source>
        <strain evidence="13">Weybridge</strain>
    </source>
</reference>
<dbReference type="AlphaFoldDB" id="U6MJN0"/>
<gene>
    <name evidence="13" type="ORF">EMWEY_00012600</name>
</gene>
<evidence type="ECO:0000256" key="2">
    <source>
        <dbReference type="ARBA" id="ARBA00004496"/>
    </source>
</evidence>
<evidence type="ECO:0000256" key="10">
    <source>
        <dbReference type="SAM" id="MobiDB-lite"/>
    </source>
</evidence>
<dbReference type="GO" id="GO:0006397">
    <property type="term" value="P:mRNA processing"/>
    <property type="evidence" value="ECO:0007669"/>
    <property type="project" value="UniProtKB-KW"/>
</dbReference>
<dbReference type="OMA" id="CFWTGLE"/>
<keyword evidence="8" id="KW-0131">Cell cycle</keyword>
<dbReference type="GO" id="GO:0008380">
    <property type="term" value="P:RNA splicing"/>
    <property type="evidence" value="ECO:0007669"/>
    <property type="project" value="UniProtKB-KW"/>
</dbReference>
<dbReference type="Pfam" id="PF22782">
    <property type="entry name" value="SDE2"/>
    <property type="match status" value="1"/>
</dbReference>
<dbReference type="VEuPathDB" id="ToxoDB:EMWEY_00012600"/>
<accession>U6MJN0</accession>
<dbReference type="Pfam" id="PF13297">
    <property type="entry name" value="SDE2_2C"/>
    <property type="match status" value="1"/>
</dbReference>
<keyword evidence="5" id="KW-0507">mRNA processing</keyword>
<feature type="region of interest" description="Disordered" evidence="10">
    <location>
        <begin position="254"/>
        <end position="349"/>
    </location>
</feature>
<evidence type="ECO:0000256" key="4">
    <source>
        <dbReference type="ARBA" id="ARBA00022490"/>
    </source>
</evidence>
<dbReference type="GO" id="GO:0005737">
    <property type="term" value="C:cytoplasm"/>
    <property type="evidence" value="ECO:0007669"/>
    <property type="project" value="UniProtKB-SubCell"/>
</dbReference>
<dbReference type="Proteomes" id="UP000030763">
    <property type="component" value="Unassembled WGS sequence"/>
</dbReference>
<keyword evidence="6" id="KW-0508">mRNA splicing</keyword>